<evidence type="ECO:0000256" key="12">
    <source>
        <dbReference type="ARBA" id="ARBA00022723"/>
    </source>
</evidence>
<organism evidence="21 22">
    <name type="scientific">Candidatus Amulumruptor caecigallinarius</name>
    <dbReference type="NCBI Taxonomy" id="2109911"/>
    <lineage>
        <taxon>Bacteria</taxon>
        <taxon>Pseudomonadati</taxon>
        <taxon>Bacteroidota</taxon>
        <taxon>Bacteroidia</taxon>
        <taxon>Bacteroidales</taxon>
        <taxon>Muribaculaceae</taxon>
        <taxon>Candidatus Amulumruptor</taxon>
    </lineage>
</organism>
<keyword evidence="10 18" id="KW-0328">Glycosyltransferase</keyword>
<evidence type="ECO:0000313" key="21">
    <source>
        <dbReference type="EMBL" id="HJE39539.1"/>
    </source>
</evidence>
<comment type="function">
    <text evidence="17 18">Catalyzes the condensation of ATP and 5-phosphoribose 1-diphosphate to form N'-(5'-phosphoribosyl)-ATP (PR-ATP). Has a crucial role in the pathway because the rate of histidine biosynthesis seems to be controlled primarily by regulation of HisG enzymatic activity.</text>
</comment>
<dbReference type="GO" id="GO:0000287">
    <property type="term" value="F:magnesium ion binding"/>
    <property type="evidence" value="ECO:0007669"/>
    <property type="project" value="UniProtKB-UniRule"/>
</dbReference>
<evidence type="ECO:0000256" key="18">
    <source>
        <dbReference type="HAMAP-Rule" id="MF_00079"/>
    </source>
</evidence>
<evidence type="ECO:0000256" key="13">
    <source>
        <dbReference type="ARBA" id="ARBA00022741"/>
    </source>
</evidence>
<dbReference type="EMBL" id="DYXT01000038">
    <property type="protein sequence ID" value="HJE39539.1"/>
    <property type="molecule type" value="Genomic_DNA"/>
</dbReference>
<keyword evidence="15 18" id="KW-0460">Magnesium</keyword>
<dbReference type="FunFam" id="3.30.70.120:FF:000002">
    <property type="entry name" value="ATP phosphoribosyltransferase"/>
    <property type="match status" value="1"/>
</dbReference>
<evidence type="ECO:0000256" key="17">
    <source>
        <dbReference type="ARBA" id="ARBA00024861"/>
    </source>
</evidence>
<evidence type="ECO:0000256" key="10">
    <source>
        <dbReference type="ARBA" id="ARBA00022676"/>
    </source>
</evidence>
<dbReference type="InterPro" id="IPR013820">
    <property type="entry name" value="ATP_PRibTrfase_cat"/>
</dbReference>
<keyword evidence="8 18" id="KW-0963">Cytoplasm</keyword>
<keyword evidence="9 18" id="KW-0028">Amino-acid biosynthesis</keyword>
<dbReference type="GO" id="GO:0000105">
    <property type="term" value="P:L-histidine biosynthetic process"/>
    <property type="evidence" value="ECO:0007669"/>
    <property type="project" value="UniProtKB-UniRule"/>
</dbReference>
<dbReference type="Proteomes" id="UP000711407">
    <property type="component" value="Unassembled WGS sequence"/>
</dbReference>
<dbReference type="Gene3D" id="3.30.70.120">
    <property type="match status" value="1"/>
</dbReference>
<evidence type="ECO:0000256" key="14">
    <source>
        <dbReference type="ARBA" id="ARBA00022840"/>
    </source>
</evidence>
<evidence type="ECO:0000256" key="2">
    <source>
        <dbReference type="ARBA" id="ARBA00001946"/>
    </source>
</evidence>
<evidence type="ECO:0000256" key="16">
    <source>
        <dbReference type="ARBA" id="ARBA00023102"/>
    </source>
</evidence>
<evidence type="ECO:0000259" key="20">
    <source>
        <dbReference type="Pfam" id="PF08029"/>
    </source>
</evidence>
<sequence length="283" mass="30906">MLRIAIQAKGRLNEDCMGLLKDSGITTSGSSRKLVARAKGFPMDVLYLRDDDIPQAVAMGVADIGIVGLNEMEEKAQDVNIVMPLGFSDCRISLAVPKDASYDGLQWFTGKRIATSYPRILGKFLAEKGIEAEIHEIAGSVEVAPAVGMADAIFDIVSSGGTLVQNGLVEVEQVFYSQAVLIATKGLDGQKLQELEQLKFRFQSIIGSRDMKYVLMNLPESAIEEAVKILPGMKSPTLLPLAAKGWYSLHAVIREEELWEKIEQLKTVGAEDILVLALENIVR</sequence>
<gene>
    <name evidence="18 21" type="primary">hisG</name>
    <name evidence="21" type="ORF">K8V47_07280</name>
</gene>
<dbReference type="EC" id="2.4.2.17" evidence="6 18"/>
<dbReference type="SUPFAM" id="SSF53850">
    <property type="entry name" value="Periplasmic binding protein-like II"/>
    <property type="match status" value="1"/>
</dbReference>
<dbReference type="AlphaFoldDB" id="A0A4Q0UAJ4"/>
<evidence type="ECO:0000256" key="11">
    <source>
        <dbReference type="ARBA" id="ARBA00022679"/>
    </source>
</evidence>
<keyword evidence="11 18" id="KW-0808">Transferase</keyword>
<dbReference type="SUPFAM" id="SSF54913">
    <property type="entry name" value="GlnB-like"/>
    <property type="match status" value="1"/>
</dbReference>
<dbReference type="InterPro" id="IPR015867">
    <property type="entry name" value="N-reg_PII/ATP_PRibTrfase_C"/>
</dbReference>
<dbReference type="PANTHER" id="PTHR21403">
    <property type="entry name" value="ATP PHOSPHORIBOSYLTRANSFERASE ATP-PRTASE"/>
    <property type="match status" value="1"/>
</dbReference>
<comment type="cofactor">
    <cofactor evidence="2 18">
        <name>Mg(2+)</name>
        <dbReference type="ChEBI" id="CHEBI:18420"/>
    </cofactor>
</comment>
<evidence type="ECO:0000256" key="9">
    <source>
        <dbReference type="ARBA" id="ARBA00022605"/>
    </source>
</evidence>
<dbReference type="InterPro" id="IPR018198">
    <property type="entry name" value="ATP_PRibTrfase_CS"/>
</dbReference>
<feature type="domain" description="Histidine biosynthesis HisG C-terminal" evidence="20">
    <location>
        <begin position="209"/>
        <end position="280"/>
    </location>
</feature>
<comment type="catalytic activity">
    <reaction evidence="1 18">
        <text>1-(5-phospho-beta-D-ribosyl)-ATP + diphosphate = 5-phospho-alpha-D-ribose 1-diphosphate + ATP</text>
        <dbReference type="Rhea" id="RHEA:18473"/>
        <dbReference type="ChEBI" id="CHEBI:30616"/>
        <dbReference type="ChEBI" id="CHEBI:33019"/>
        <dbReference type="ChEBI" id="CHEBI:58017"/>
        <dbReference type="ChEBI" id="CHEBI:73183"/>
        <dbReference type="EC" id="2.4.2.17"/>
    </reaction>
</comment>
<evidence type="ECO:0000256" key="8">
    <source>
        <dbReference type="ARBA" id="ARBA00022490"/>
    </source>
</evidence>
<dbReference type="HAMAP" id="MF_00079">
    <property type="entry name" value="HisG_Long"/>
    <property type="match status" value="1"/>
</dbReference>
<keyword evidence="12 18" id="KW-0479">Metal-binding</keyword>
<comment type="similarity">
    <text evidence="5 18">Belongs to the ATP phosphoribosyltransferase family. Long subfamily.</text>
</comment>
<reference evidence="21" key="1">
    <citation type="journal article" date="2021" name="PeerJ">
        <title>Extensive microbial diversity within the chicken gut microbiome revealed by metagenomics and culture.</title>
        <authorList>
            <person name="Gilroy R."/>
            <person name="Ravi A."/>
            <person name="Getino M."/>
            <person name="Pursley I."/>
            <person name="Horton D.L."/>
            <person name="Alikhan N.F."/>
            <person name="Baker D."/>
            <person name="Gharbi K."/>
            <person name="Hall N."/>
            <person name="Watson M."/>
            <person name="Adriaenssens E.M."/>
            <person name="Foster-Nyarko E."/>
            <person name="Jarju S."/>
            <person name="Secka A."/>
            <person name="Antonio M."/>
            <person name="Oren A."/>
            <person name="Chaudhuri R.R."/>
            <person name="La Ragione R."/>
            <person name="Hildebrand F."/>
            <person name="Pallen M.J."/>
        </authorList>
    </citation>
    <scope>NUCLEOTIDE SEQUENCE</scope>
    <source>
        <strain evidence="21">4100</strain>
    </source>
</reference>
<keyword evidence="13 18" id="KW-0547">Nucleotide-binding</keyword>
<dbReference type="Pfam" id="PF01634">
    <property type="entry name" value="HisG"/>
    <property type="match status" value="1"/>
</dbReference>
<evidence type="ECO:0000256" key="5">
    <source>
        <dbReference type="ARBA" id="ARBA00007955"/>
    </source>
</evidence>
<dbReference type="GO" id="GO:0003879">
    <property type="term" value="F:ATP phosphoribosyltransferase activity"/>
    <property type="evidence" value="ECO:0007669"/>
    <property type="project" value="UniProtKB-UniRule"/>
</dbReference>
<feature type="domain" description="ATP phosphoribosyltransferase catalytic" evidence="19">
    <location>
        <begin position="49"/>
        <end position="203"/>
    </location>
</feature>
<dbReference type="GO" id="GO:0005737">
    <property type="term" value="C:cytoplasm"/>
    <property type="evidence" value="ECO:0007669"/>
    <property type="project" value="UniProtKB-SubCell"/>
</dbReference>
<dbReference type="Pfam" id="PF08029">
    <property type="entry name" value="HisG_C"/>
    <property type="match status" value="1"/>
</dbReference>
<evidence type="ECO:0000259" key="19">
    <source>
        <dbReference type="Pfam" id="PF01634"/>
    </source>
</evidence>
<keyword evidence="16 18" id="KW-0368">Histidine biosynthesis</keyword>
<evidence type="ECO:0000256" key="4">
    <source>
        <dbReference type="ARBA" id="ARBA00004667"/>
    </source>
</evidence>
<keyword evidence="14 18" id="KW-0067">ATP-binding</keyword>
<dbReference type="InterPro" id="IPR020621">
    <property type="entry name" value="ATP-PRT_HisG_long"/>
</dbReference>
<dbReference type="NCBIfam" id="TIGR00070">
    <property type="entry name" value="hisG"/>
    <property type="match status" value="1"/>
</dbReference>
<protein>
    <recommendedName>
        <fullName evidence="7 18">ATP phosphoribosyltransferase</fullName>
        <shortName evidence="18">ATP-PRT</shortName>
        <shortName evidence="18">ATP-PRTase</shortName>
        <ecNumber evidence="6 18">2.4.2.17</ecNumber>
    </recommendedName>
</protein>
<dbReference type="NCBIfam" id="TIGR03455">
    <property type="entry name" value="HisG_C-term"/>
    <property type="match status" value="1"/>
</dbReference>
<dbReference type="InterPro" id="IPR013115">
    <property type="entry name" value="HisG_C"/>
</dbReference>
<dbReference type="FunFam" id="3.40.190.10:FF:000008">
    <property type="entry name" value="ATP phosphoribosyltransferase"/>
    <property type="match status" value="1"/>
</dbReference>
<comment type="caution">
    <text evidence="21">The sequence shown here is derived from an EMBL/GenBank/DDBJ whole genome shotgun (WGS) entry which is preliminary data.</text>
</comment>
<comment type="subcellular location">
    <subcellularLocation>
        <location evidence="3 18">Cytoplasm</location>
    </subcellularLocation>
</comment>
<accession>A0A4Q0UAJ4</accession>
<evidence type="ECO:0000256" key="6">
    <source>
        <dbReference type="ARBA" id="ARBA00011946"/>
    </source>
</evidence>
<evidence type="ECO:0000313" key="22">
    <source>
        <dbReference type="Proteomes" id="UP000711407"/>
    </source>
</evidence>
<dbReference type="PANTHER" id="PTHR21403:SF8">
    <property type="entry name" value="ATP PHOSPHORIBOSYLTRANSFERASE"/>
    <property type="match status" value="1"/>
</dbReference>
<dbReference type="GO" id="GO:0005524">
    <property type="term" value="F:ATP binding"/>
    <property type="evidence" value="ECO:0007669"/>
    <property type="project" value="UniProtKB-KW"/>
</dbReference>
<evidence type="ECO:0000256" key="7">
    <source>
        <dbReference type="ARBA" id="ARBA00020998"/>
    </source>
</evidence>
<comment type="pathway">
    <text evidence="4 18">Amino-acid biosynthesis; L-histidine biosynthesis; L-histidine from 5-phospho-alpha-D-ribose 1-diphosphate: step 1/9.</text>
</comment>
<proteinExistence type="inferred from homology"/>
<reference evidence="21" key="2">
    <citation type="submission" date="2021-09" db="EMBL/GenBank/DDBJ databases">
        <authorList>
            <person name="Gilroy R."/>
        </authorList>
    </citation>
    <scope>NUCLEOTIDE SEQUENCE</scope>
    <source>
        <strain evidence="21">4100</strain>
    </source>
</reference>
<dbReference type="InterPro" id="IPR001348">
    <property type="entry name" value="ATP_PRibTrfase_HisG"/>
</dbReference>
<evidence type="ECO:0000256" key="1">
    <source>
        <dbReference type="ARBA" id="ARBA00000915"/>
    </source>
</evidence>
<evidence type="ECO:0000256" key="15">
    <source>
        <dbReference type="ARBA" id="ARBA00022842"/>
    </source>
</evidence>
<evidence type="ECO:0000256" key="3">
    <source>
        <dbReference type="ARBA" id="ARBA00004496"/>
    </source>
</evidence>
<dbReference type="Gene3D" id="3.40.190.10">
    <property type="entry name" value="Periplasmic binding protein-like II"/>
    <property type="match status" value="2"/>
</dbReference>
<comment type="activity regulation">
    <text evidence="18">Feedback inhibited by histidine.</text>
</comment>
<name>A0A4Q0UAJ4_9BACT</name>
<dbReference type="PROSITE" id="PS01316">
    <property type="entry name" value="ATP_P_PHORIBOSYLTR"/>
    <property type="match status" value="1"/>
</dbReference>
<dbReference type="InterPro" id="IPR011322">
    <property type="entry name" value="N-reg_PII-like_a/b"/>
</dbReference>